<dbReference type="GO" id="GO:0016810">
    <property type="term" value="F:hydrolase activity, acting on carbon-nitrogen (but not peptide) bonds"/>
    <property type="evidence" value="ECO:0007669"/>
    <property type="project" value="InterPro"/>
</dbReference>
<dbReference type="GO" id="GO:0005975">
    <property type="term" value="P:carbohydrate metabolic process"/>
    <property type="evidence" value="ECO:0007669"/>
    <property type="project" value="InterPro"/>
</dbReference>
<dbReference type="SUPFAM" id="SSF88713">
    <property type="entry name" value="Glycoside hydrolase/deacetylase"/>
    <property type="match status" value="1"/>
</dbReference>
<evidence type="ECO:0000313" key="2">
    <source>
        <dbReference type="EMBL" id="QBK86777.1"/>
    </source>
</evidence>
<dbReference type="PROSITE" id="PS51677">
    <property type="entry name" value="NODB"/>
    <property type="match status" value="1"/>
</dbReference>
<reference evidence="2" key="1">
    <citation type="journal article" date="2019" name="MBio">
        <title>Virus Genomes from Deep Sea Sediments Expand the Ocean Megavirome and Support Independent Origins of Viral Gigantism.</title>
        <authorList>
            <person name="Backstrom D."/>
            <person name="Yutin N."/>
            <person name="Jorgensen S.L."/>
            <person name="Dharamshi J."/>
            <person name="Homa F."/>
            <person name="Zaremba-Niedwiedzka K."/>
            <person name="Spang A."/>
            <person name="Wolf Y.I."/>
            <person name="Koonin E.V."/>
            <person name="Ettema T.J."/>
        </authorList>
    </citation>
    <scope>NUCLEOTIDE SEQUENCE</scope>
</reference>
<organism evidence="2">
    <name type="scientific">Marseillevirus LCMAC103</name>
    <dbReference type="NCBI Taxonomy" id="2506604"/>
    <lineage>
        <taxon>Viruses</taxon>
        <taxon>Varidnaviria</taxon>
        <taxon>Bamfordvirae</taxon>
        <taxon>Nucleocytoviricota</taxon>
        <taxon>Megaviricetes</taxon>
        <taxon>Pimascovirales</taxon>
        <taxon>Pimascovirales incertae sedis</taxon>
        <taxon>Marseilleviridae</taxon>
    </lineage>
</organism>
<gene>
    <name evidence="2" type="ORF">LCMAC103_01090</name>
</gene>
<sequence length="227" mass="25017">MFSLAQLVGAFGLAALGGYVLTSPLLRMVSRVFPWALTHIATKKKIVALSIDDAPYGESFDKILDALARHDVKVTFFVISGLIGGREEALKRAIREGHKLENHGSTNSMLALKPRAIVKTEITECDRKLRELGAAPKFFRPGCGVPTPYMNTCCSGLGLKVALASNYPHDPLVTSPLVNFWNIRLNLAPGDCIVIHDRSRTVELLDKLIPYLKSQQYQIVTVDRLFG</sequence>
<name>A0A481YV49_9VIRU</name>
<protein>
    <submittedName>
        <fullName evidence="2">Polysaccharide deacetylase</fullName>
    </submittedName>
</protein>
<proteinExistence type="predicted"/>
<dbReference type="Pfam" id="PF01522">
    <property type="entry name" value="Polysacc_deac_1"/>
    <property type="match status" value="1"/>
</dbReference>
<feature type="domain" description="NodB homology" evidence="1">
    <location>
        <begin position="45"/>
        <end position="220"/>
    </location>
</feature>
<accession>A0A481YV49</accession>
<dbReference type="InterPro" id="IPR011330">
    <property type="entry name" value="Glyco_hydro/deAcase_b/a-brl"/>
</dbReference>
<dbReference type="PANTHER" id="PTHR10587:SF137">
    <property type="entry name" value="4-DEOXY-4-FORMAMIDO-L-ARABINOSE-PHOSPHOUNDECAPRENOL DEFORMYLASE ARND-RELATED"/>
    <property type="match status" value="1"/>
</dbReference>
<dbReference type="EMBL" id="MK500336">
    <property type="protein sequence ID" value="QBK86777.1"/>
    <property type="molecule type" value="Genomic_DNA"/>
</dbReference>
<dbReference type="InterPro" id="IPR002509">
    <property type="entry name" value="NODB_dom"/>
</dbReference>
<dbReference type="InterPro" id="IPR050248">
    <property type="entry name" value="Polysacc_deacetylase_ArnD"/>
</dbReference>
<dbReference type="PANTHER" id="PTHR10587">
    <property type="entry name" value="GLYCOSYL TRANSFERASE-RELATED"/>
    <property type="match status" value="1"/>
</dbReference>
<dbReference type="Gene3D" id="3.20.20.370">
    <property type="entry name" value="Glycoside hydrolase/deacetylase"/>
    <property type="match status" value="1"/>
</dbReference>
<evidence type="ECO:0000259" key="1">
    <source>
        <dbReference type="PROSITE" id="PS51677"/>
    </source>
</evidence>